<dbReference type="EMBL" id="AZIM01007314">
    <property type="protein sequence ID" value="ETE58047.1"/>
    <property type="molecule type" value="Genomic_DNA"/>
</dbReference>
<feature type="compositionally biased region" description="Basic and acidic residues" evidence="1">
    <location>
        <begin position="33"/>
        <end position="51"/>
    </location>
</feature>
<name>V8N922_OPHHA</name>
<dbReference type="AlphaFoldDB" id="V8N922"/>
<accession>V8N922</accession>
<reference evidence="2 3" key="1">
    <citation type="journal article" date="2013" name="Proc. Natl. Acad. Sci. U.S.A.">
        <title>The king cobra genome reveals dynamic gene evolution and adaptation in the snake venom system.</title>
        <authorList>
            <person name="Vonk F.J."/>
            <person name="Casewell N.R."/>
            <person name="Henkel C.V."/>
            <person name="Heimberg A.M."/>
            <person name="Jansen H.J."/>
            <person name="McCleary R.J."/>
            <person name="Kerkkamp H.M."/>
            <person name="Vos R.A."/>
            <person name="Guerreiro I."/>
            <person name="Calvete J.J."/>
            <person name="Wuster W."/>
            <person name="Woods A.E."/>
            <person name="Logan J.M."/>
            <person name="Harrison R.A."/>
            <person name="Castoe T.A."/>
            <person name="de Koning A.P."/>
            <person name="Pollock D.D."/>
            <person name="Yandell M."/>
            <person name="Calderon D."/>
            <person name="Renjifo C."/>
            <person name="Currier R.B."/>
            <person name="Salgado D."/>
            <person name="Pla D."/>
            <person name="Sanz L."/>
            <person name="Hyder A.S."/>
            <person name="Ribeiro J.M."/>
            <person name="Arntzen J.W."/>
            <person name="van den Thillart G.E."/>
            <person name="Boetzer M."/>
            <person name="Pirovano W."/>
            <person name="Dirks R.P."/>
            <person name="Spaink H.P."/>
            <person name="Duboule D."/>
            <person name="McGlinn E."/>
            <person name="Kini R.M."/>
            <person name="Richardson M.K."/>
        </authorList>
    </citation>
    <scope>NUCLEOTIDE SEQUENCE</scope>
    <source>
        <tissue evidence="2">Blood</tissue>
    </source>
</reference>
<feature type="compositionally biased region" description="Basic and acidic residues" evidence="1">
    <location>
        <begin position="1"/>
        <end position="18"/>
    </location>
</feature>
<feature type="compositionally biased region" description="Basic residues" evidence="1">
    <location>
        <begin position="19"/>
        <end position="32"/>
    </location>
</feature>
<organism evidence="2 3">
    <name type="scientific">Ophiophagus hannah</name>
    <name type="common">King cobra</name>
    <name type="synonym">Naja hannah</name>
    <dbReference type="NCBI Taxonomy" id="8665"/>
    <lineage>
        <taxon>Eukaryota</taxon>
        <taxon>Metazoa</taxon>
        <taxon>Chordata</taxon>
        <taxon>Craniata</taxon>
        <taxon>Vertebrata</taxon>
        <taxon>Euteleostomi</taxon>
        <taxon>Lepidosauria</taxon>
        <taxon>Squamata</taxon>
        <taxon>Bifurcata</taxon>
        <taxon>Unidentata</taxon>
        <taxon>Episquamata</taxon>
        <taxon>Toxicofera</taxon>
        <taxon>Serpentes</taxon>
        <taxon>Colubroidea</taxon>
        <taxon>Elapidae</taxon>
        <taxon>Elapinae</taxon>
        <taxon>Ophiophagus</taxon>
    </lineage>
</organism>
<dbReference type="Proteomes" id="UP000018936">
    <property type="component" value="Unassembled WGS sequence"/>
</dbReference>
<proteinExistence type="predicted"/>
<evidence type="ECO:0000256" key="1">
    <source>
        <dbReference type="SAM" id="MobiDB-lite"/>
    </source>
</evidence>
<evidence type="ECO:0000313" key="3">
    <source>
        <dbReference type="Proteomes" id="UP000018936"/>
    </source>
</evidence>
<evidence type="ECO:0000313" key="2">
    <source>
        <dbReference type="EMBL" id="ETE58047.1"/>
    </source>
</evidence>
<feature type="compositionally biased region" description="Basic residues" evidence="1">
    <location>
        <begin position="96"/>
        <end position="105"/>
    </location>
</feature>
<feature type="non-terminal residue" evidence="2">
    <location>
        <position position="1"/>
    </location>
</feature>
<sequence>MTGRKEEKNEGRERGSKEGRRKGRKRRKKERKKIFLSEGGREEGRKEDFYKKGRKEGKKRRWKKDLKEGRRKGRKSFYEEEREERREEGRKTLRKEGKRKGRKSKGKLEGKMGRRRKDLKKGRKEYFMRKKGREKYFYEGGRKEGRKSVESWHQPLPFSVCLNPITGSQRFHHLFRIPSPTTLRHTKKAKPASHHIRSFFNSDRLVGNGNPWLRHCASRSEKSTVRIPSAAHLQTVLALRLCNGDEHCPLEPETTSMYLFLRSGIAKFTAFHTTRLFALAH</sequence>
<feature type="compositionally biased region" description="Basic and acidic residues" evidence="1">
    <location>
        <begin position="76"/>
        <end position="95"/>
    </location>
</feature>
<gene>
    <name evidence="2" type="primary">CYLC2</name>
    <name evidence="2" type="ORF">L345_16233</name>
</gene>
<feature type="region of interest" description="Disordered" evidence="1">
    <location>
        <begin position="1"/>
        <end position="121"/>
    </location>
</feature>
<protein>
    <submittedName>
        <fullName evidence="2">Cylicin-2</fullName>
    </submittedName>
</protein>
<feature type="compositionally biased region" description="Basic residues" evidence="1">
    <location>
        <begin position="52"/>
        <end position="75"/>
    </location>
</feature>
<comment type="caution">
    <text evidence="2">The sequence shown here is derived from an EMBL/GenBank/DDBJ whole genome shotgun (WGS) entry which is preliminary data.</text>
</comment>
<keyword evidence="3" id="KW-1185">Reference proteome</keyword>